<protein>
    <submittedName>
        <fullName evidence="9">Drug/metabolite transporter (DMT)-like permease</fullName>
    </submittedName>
</protein>
<feature type="transmembrane region" description="Helical" evidence="7">
    <location>
        <begin position="120"/>
        <end position="141"/>
    </location>
</feature>
<feature type="domain" description="EamA" evidence="8">
    <location>
        <begin position="6"/>
        <end position="136"/>
    </location>
</feature>
<accession>A0ABS2NCW3</accession>
<keyword evidence="10" id="KW-1185">Reference proteome</keyword>
<comment type="caution">
    <text evidence="9">The sequence shown here is derived from an EMBL/GenBank/DDBJ whole genome shotgun (WGS) entry which is preliminary data.</text>
</comment>
<organism evidence="9 10">
    <name type="scientific">Rossellomorea pakistanensis</name>
    <dbReference type="NCBI Taxonomy" id="992288"/>
    <lineage>
        <taxon>Bacteria</taxon>
        <taxon>Bacillati</taxon>
        <taxon>Bacillota</taxon>
        <taxon>Bacilli</taxon>
        <taxon>Bacillales</taxon>
        <taxon>Bacillaceae</taxon>
        <taxon>Rossellomorea</taxon>
    </lineage>
</organism>
<dbReference type="PANTHER" id="PTHR32322:SF18">
    <property type="entry name" value="S-ADENOSYLMETHIONINE_S-ADENOSYLHOMOCYSTEINE TRANSPORTER"/>
    <property type="match status" value="1"/>
</dbReference>
<gene>
    <name evidence="9" type="ORF">JOC86_002223</name>
</gene>
<sequence>MFKVFLGMISVTLVWGYTWVTMKIAISDIPPILFSSLRLLIGAIPLFILLIIQRKKLKVGKENFKNYLIMSLFMALGYMGLLTYGMQFVDSGKTSVLVYTMPIFVTIISHFKLNEKVTIYKMVGLIFGLVGLLFILGTEIINFDPKVVFGELLVLFSALSWASANVFSKLKFKNIDIIHMNAWQLIMGTLFLFIFSLILEPNHSIEWSNEAVLSLLFNGLFSTAFTFVVWFWVLKKIDASKASMALMFVPILGIIFGWLQLGEIITIGIIIGALLICAGIFMNMYNFKSTTTIKKQEDLSCEKCINGLRSKLN</sequence>
<feature type="transmembrane region" description="Helical" evidence="7">
    <location>
        <begin position="96"/>
        <end position="113"/>
    </location>
</feature>
<evidence type="ECO:0000256" key="1">
    <source>
        <dbReference type="ARBA" id="ARBA00004651"/>
    </source>
</evidence>
<evidence type="ECO:0000313" key="10">
    <source>
        <dbReference type="Proteomes" id="UP001646157"/>
    </source>
</evidence>
<feature type="transmembrane region" description="Helical" evidence="7">
    <location>
        <begin position="211"/>
        <end position="233"/>
    </location>
</feature>
<dbReference type="RefSeq" id="WP_205172105.1">
    <property type="nucleotide sequence ID" value="NZ_JAFBDZ010000002.1"/>
</dbReference>
<dbReference type="PANTHER" id="PTHR32322">
    <property type="entry name" value="INNER MEMBRANE TRANSPORTER"/>
    <property type="match status" value="1"/>
</dbReference>
<evidence type="ECO:0000256" key="2">
    <source>
        <dbReference type="ARBA" id="ARBA00007362"/>
    </source>
</evidence>
<keyword evidence="4 7" id="KW-0812">Transmembrane</keyword>
<name>A0ABS2NCW3_9BACI</name>
<dbReference type="SUPFAM" id="SSF103481">
    <property type="entry name" value="Multidrug resistance efflux transporter EmrE"/>
    <property type="match status" value="2"/>
</dbReference>
<evidence type="ECO:0000313" key="9">
    <source>
        <dbReference type="EMBL" id="MBM7585681.1"/>
    </source>
</evidence>
<keyword evidence="5 7" id="KW-1133">Transmembrane helix</keyword>
<feature type="transmembrane region" description="Helical" evidence="7">
    <location>
        <begin position="147"/>
        <end position="168"/>
    </location>
</feature>
<keyword evidence="6 7" id="KW-0472">Membrane</keyword>
<dbReference type="Pfam" id="PF00892">
    <property type="entry name" value="EamA"/>
    <property type="match status" value="2"/>
</dbReference>
<feature type="transmembrane region" description="Helical" evidence="7">
    <location>
        <begin position="242"/>
        <end position="259"/>
    </location>
</feature>
<keyword evidence="3" id="KW-1003">Cell membrane</keyword>
<evidence type="ECO:0000259" key="8">
    <source>
        <dbReference type="Pfam" id="PF00892"/>
    </source>
</evidence>
<evidence type="ECO:0000256" key="4">
    <source>
        <dbReference type="ARBA" id="ARBA00022692"/>
    </source>
</evidence>
<feature type="domain" description="EamA" evidence="8">
    <location>
        <begin position="149"/>
        <end position="284"/>
    </location>
</feature>
<dbReference type="InterPro" id="IPR050638">
    <property type="entry name" value="AA-Vitamin_Transporters"/>
</dbReference>
<feature type="transmembrane region" description="Helical" evidence="7">
    <location>
        <begin position="180"/>
        <end position="199"/>
    </location>
</feature>
<dbReference type="InterPro" id="IPR000620">
    <property type="entry name" value="EamA_dom"/>
</dbReference>
<dbReference type="Proteomes" id="UP001646157">
    <property type="component" value="Unassembled WGS sequence"/>
</dbReference>
<proteinExistence type="inferred from homology"/>
<dbReference type="InterPro" id="IPR037185">
    <property type="entry name" value="EmrE-like"/>
</dbReference>
<evidence type="ECO:0000256" key="7">
    <source>
        <dbReference type="SAM" id="Phobius"/>
    </source>
</evidence>
<comment type="similarity">
    <text evidence="2">Belongs to the EamA transporter family.</text>
</comment>
<evidence type="ECO:0000256" key="5">
    <source>
        <dbReference type="ARBA" id="ARBA00022989"/>
    </source>
</evidence>
<comment type="subcellular location">
    <subcellularLocation>
        <location evidence="1">Cell membrane</location>
        <topology evidence="1">Multi-pass membrane protein</topology>
    </subcellularLocation>
</comment>
<feature type="transmembrane region" description="Helical" evidence="7">
    <location>
        <begin position="32"/>
        <end position="52"/>
    </location>
</feature>
<feature type="transmembrane region" description="Helical" evidence="7">
    <location>
        <begin position="265"/>
        <end position="285"/>
    </location>
</feature>
<reference evidence="9 10" key="1">
    <citation type="submission" date="2021-01" db="EMBL/GenBank/DDBJ databases">
        <title>Genomic Encyclopedia of Type Strains, Phase IV (KMG-IV): sequencing the most valuable type-strain genomes for metagenomic binning, comparative biology and taxonomic classification.</title>
        <authorList>
            <person name="Goeker M."/>
        </authorList>
    </citation>
    <scope>NUCLEOTIDE SEQUENCE [LARGE SCALE GENOMIC DNA]</scope>
    <source>
        <strain evidence="9 10">DSM 24834</strain>
    </source>
</reference>
<evidence type="ECO:0000256" key="6">
    <source>
        <dbReference type="ARBA" id="ARBA00023136"/>
    </source>
</evidence>
<evidence type="ECO:0000256" key="3">
    <source>
        <dbReference type="ARBA" id="ARBA00022475"/>
    </source>
</evidence>
<dbReference type="EMBL" id="JAFBDZ010000002">
    <property type="protein sequence ID" value="MBM7585681.1"/>
    <property type="molecule type" value="Genomic_DNA"/>
</dbReference>
<feature type="transmembrane region" description="Helical" evidence="7">
    <location>
        <begin position="64"/>
        <end position="84"/>
    </location>
</feature>